<dbReference type="Proteomes" id="UP000502756">
    <property type="component" value="Chromosome"/>
</dbReference>
<dbReference type="PANTHER" id="PTHR13799:SF14">
    <property type="entry name" value="GTP CYCLOHYDROLASE 1 TYPE 2 HOMOLOG"/>
    <property type="match status" value="1"/>
</dbReference>
<protein>
    <recommendedName>
        <fullName evidence="6">NGG1p interacting factor NIF3</fullName>
    </recommendedName>
</protein>
<evidence type="ECO:0000313" key="4">
    <source>
        <dbReference type="EMBL" id="QJW91512.1"/>
    </source>
</evidence>
<proteinExistence type="inferred from homology"/>
<feature type="binding site" evidence="3">
    <location>
        <position position="92"/>
    </location>
    <ligand>
        <name>a divalent metal cation</name>
        <dbReference type="ChEBI" id="CHEBI:60240"/>
        <label>1</label>
    </ligand>
</feature>
<evidence type="ECO:0000256" key="3">
    <source>
        <dbReference type="PIRSR" id="PIRSR602678-1"/>
    </source>
</evidence>
<feature type="binding site" evidence="3">
    <location>
        <position position="224"/>
    </location>
    <ligand>
        <name>a divalent metal cation</name>
        <dbReference type="ChEBI" id="CHEBI:60240"/>
        <label>1</label>
    </ligand>
</feature>
<reference evidence="4 5" key="1">
    <citation type="submission" date="2020-05" db="EMBL/GenBank/DDBJ databases">
        <title>Genome sequencing of Spirosoma sp. TS118.</title>
        <authorList>
            <person name="Lee J.-H."/>
            <person name="Jeong S."/>
            <person name="Zhao L."/>
            <person name="Jung J.-H."/>
            <person name="Kim M.-K."/>
            <person name="Lim S."/>
        </authorList>
    </citation>
    <scope>NUCLEOTIDE SEQUENCE [LARGE SCALE GENOMIC DNA]</scope>
    <source>
        <strain evidence="4 5">TS118</strain>
    </source>
</reference>
<keyword evidence="5" id="KW-1185">Reference proteome</keyword>
<name>A0A6M5YET6_9BACT</name>
<dbReference type="InterPro" id="IPR002678">
    <property type="entry name" value="DUF34/NIF3"/>
</dbReference>
<dbReference type="PANTHER" id="PTHR13799">
    <property type="entry name" value="NGG1 INTERACTING FACTOR 3"/>
    <property type="match status" value="1"/>
</dbReference>
<dbReference type="Pfam" id="PF01784">
    <property type="entry name" value="DUF34_NIF3"/>
    <property type="match status" value="1"/>
</dbReference>
<evidence type="ECO:0000256" key="2">
    <source>
        <dbReference type="ARBA" id="ARBA00022723"/>
    </source>
</evidence>
<dbReference type="Gene3D" id="3.40.1390.30">
    <property type="entry name" value="NIF3 (NGG1p interacting factor 3)-like"/>
    <property type="match status" value="1"/>
</dbReference>
<dbReference type="InterPro" id="IPR036069">
    <property type="entry name" value="DUF34/NIF3_sf"/>
</dbReference>
<dbReference type="SUPFAM" id="SSF102705">
    <property type="entry name" value="NIF3 (NGG1p interacting factor 3)-like"/>
    <property type="match status" value="1"/>
</dbReference>
<evidence type="ECO:0000256" key="1">
    <source>
        <dbReference type="ARBA" id="ARBA00006964"/>
    </source>
</evidence>
<dbReference type="EMBL" id="CP053435">
    <property type="protein sequence ID" value="QJW91512.1"/>
    <property type="molecule type" value="Genomic_DNA"/>
</dbReference>
<keyword evidence="2 3" id="KW-0479">Metal-binding</keyword>
<feature type="binding site" evidence="3">
    <location>
        <position position="220"/>
    </location>
    <ligand>
        <name>a divalent metal cation</name>
        <dbReference type="ChEBI" id="CHEBI:60240"/>
        <label>1</label>
    </ligand>
</feature>
<organism evidence="4 5">
    <name type="scientific">Spirosoma taeanense</name>
    <dbReference type="NCBI Taxonomy" id="2735870"/>
    <lineage>
        <taxon>Bacteria</taxon>
        <taxon>Pseudomonadati</taxon>
        <taxon>Bacteroidota</taxon>
        <taxon>Cytophagia</taxon>
        <taxon>Cytophagales</taxon>
        <taxon>Cytophagaceae</taxon>
        <taxon>Spirosoma</taxon>
    </lineage>
</organism>
<gene>
    <name evidence="4" type="ORF">HNV11_20070</name>
</gene>
<evidence type="ECO:0008006" key="6">
    <source>
        <dbReference type="Google" id="ProtNLM"/>
    </source>
</evidence>
<sequence>MTGSFASLNDIADFLANEFAASRYPASEQGGLYRFAGRRVQRLGLALEPWPDIAHWVVQHQLDSLYLHRPWRIDDIPLPADVSILAHHLPFDETLTMGFNTRLAAQLRAIGSLEPLGFKQSQSETGDLLPARPIGMVFDMEKCSLADWETIIRELFGGYDQIVAGATGMVSRVAVVGAMNDSLIREAAGRGVDLYLTGAYRKPAQEAVTQTGIVVMAVGHRRSEEWGLRALADLLRERWPELTLFLH</sequence>
<dbReference type="KEGG" id="stae:HNV11_20070"/>
<evidence type="ECO:0000313" key="5">
    <source>
        <dbReference type="Proteomes" id="UP000502756"/>
    </source>
</evidence>
<dbReference type="AlphaFoldDB" id="A0A6M5YET6"/>
<dbReference type="GO" id="GO:0046872">
    <property type="term" value="F:metal ion binding"/>
    <property type="evidence" value="ECO:0007669"/>
    <property type="project" value="UniProtKB-KW"/>
</dbReference>
<comment type="similarity">
    <text evidence="1">Belongs to the GTP cyclohydrolase I type 2/NIF3 family.</text>
</comment>
<dbReference type="GO" id="GO:0005737">
    <property type="term" value="C:cytoplasm"/>
    <property type="evidence" value="ECO:0007669"/>
    <property type="project" value="TreeGrafter"/>
</dbReference>
<accession>A0A6M5YET6</accession>
<dbReference type="RefSeq" id="WP_171741362.1">
    <property type="nucleotide sequence ID" value="NZ_CP053435.1"/>
</dbReference>